<dbReference type="Pfam" id="PF04230">
    <property type="entry name" value="PS_pyruv_trans"/>
    <property type="match status" value="1"/>
</dbReference>
<evidence type="ECO:0000313" key="2">
    <source>
        <dbReference type="EMBL" id="PQJ83347.1"/>
    </source>
</evidence>
<protein>
    <recommendedName>
        <fullName evidence="1">Polysaccharide pyruvyl transferase domain-containing protein</fullName>
    </recommendedName>
</protein>
<proteinExistence type="predicted"/>
<dbReference type="OrthoDB" id="9802987at2"/>
<sequence>MKKNPYYVILTGSKNNAGDFLIKYRAKSLFKELRPDREIIDIDGWKPFDEDTLTLVNGAEALLLMGGPALQKNMYPSIYPLVDDLSKITTKIALMGVGWKSHSGLWGDSQSYPLSDKTKILLKRIQSDGLFSSVRDYHTWNVLSRNGISNVLMTGCPATYVTSALDESFVKPENINKVGFSLGVSFIESPEMLDQMRNTILTLKEYFGSDVNFEVVFHHSTKKEFLKTHNATSNHLKSHLKFIDWLGCNDVKHIDISGSADNLINYYSSCDLHIGYRVHAHIFMNSINKASVLIAEDGRGKALRDVFGGLVIDAFNHLDTSFLGKVLRKLKLKSGYKAYNKQHEETLDVIKYEIENDFPRLTASRSSINANFEVMKQFLNKLP</sequence>
<dbReference type="EMBL" id="MSCO01000003">
    <property type="protein sequence ID" value="PQJ83347.1"/>
    <property type="molecule type" value="Genomic_DNA"/>
</dbReference>
<evidence type="ECO:0000259" key="1">
    <source>
        <dbReference type="Pfam" id="PF04230"/>
    </source>
</evidence>
<dbReference type="InterPro" id="IPR007345">
    <property type="entry name" value="Polysacch_pyruvyl_Trfase"/>
</dbReference>
<gene>
    <name evidence="2" type="ORF">BTO22_18335</name>
</gene>
<dbReference type="Proteomes" id="UP000239263">
    <property type="component" value="Unassembled WGS sequence"/>
</dbReference>
<comment type="caution">
    <text evidence="2">The sequence shown here is derived from an EMBL/GenBank/DDBJ whole genome shotgun (WGS) entry which is preliminary data.</text>
</comment>
<reference evidence="2 3" key="1">
    <citation type="submission" date="2016-12" db="EMBL/GenBank/DDBJ databases">
        <title>Diversity of luminous bacteria.</title>
        <authorList>
            <person name="Yoshizawa S."/>
            <person name="Kogure K."/>
        </authorList>
    </citation>
    <scope>NUCLEOTIDE SEQUENCE [LARGE SCALE GENOMIC DNA]</scope>
    <source>
        <strain evidence="2 3">ATCC 33715</strain>
    </source>
</reference>
<name>A0A2S7X0J2_9GAMM</name>
<organism evidence="2 3">
    <name type="scientific">Aliivibrio sifiae</name>
    <dbReference type="NCBI Taxonomy" id="566293"/>
    <lineage>
        <taxon>Bacteria</taxon>
        <taxon>Pseudomonadati</taxon>
        <taxon>Pseudomonadota</taxon>
        <taxon>Gammaproteobacteria</taxon>
        <taxon>Vibrionales</taxon>
        <taxon>Vibrionaceae</taxon>
        <taxon>Aliivibrio</taxon>
    </lineage>
</organism>
<evidence type="ECO:0000313" key="3">
    <source>
        <dbReference type="Proteomes" id="UP000239263"/>
    </source>
</evidence>
<dbReference type="AlphaFoldDB" id="A0A2S7X0J2"/>
<dbReference type="RefSeq" id="WP_105056767.1">
    <property type="nucleotide sequence ID" value="NZ_CAWNRT010000003.1"/>
</dbReference>
<accession>A0A2S7X0J2</accession>
<feature type="domain" description="Polysaccharide pyruvyl transferase" evidence="1">
    <location>
        <begin position="16"/>
        <end position="283"/>
    </location>
</feature>